<protein>
    <recommendedName>
        <fullName evidence="4">Lipoprotein</fullName>
    </recommendedName>
</protein>
<dbReference type="RefSeq" id="WP_229721061.1">
    <property type="nucleotide sequence ID" value="NZ_BMJA01000007.1"/>
</dbReference>
<sequence length="178" mass="18917">MIRLSTLSTRGAAVLMFGSLLVLGGCHRGASKDDTVKTTQTQSQFDMTMKAYKNGQFLIDGAVVSALDAGSHFSYLKDTGRLPKTVLLLPSDDSKIRKQHLQYMARLQLDYGFVVYYDDGGKLARINPVETKARALEDYHAPASAPSSDTAKDASGKSYGGDQGGGDSSSASDSSGGH</sequence>
<comment type="caution">
    <text evidence="2">The sequence shown here is derived from an EMBL/GenBank/DDBJ whole genome shotgun (WGS) entry which is preliminary data.</text>
</comment>
<evidence type="ECO:0000313" key="3">
    <source>
        <dbReference type="Proteomes" id="UP000620046"/>
    </source>
</evidence>
<gene>
    <name evidence="2" type="ORF">GCM10010981_47220</name>
</gene>
<dbReference type="EMBL" id="BMJA01000007">
    <property type="protein sequence ID" value="GGA52319.1"/>
    <property type="molecule type" value="Genomic_DNA"/>
</dbReference>
<evidence type="ECO:0000313" key="2">
    <source>
        <dbReference type="EMBL" id="GGA52319.1"/>
    </source>
</evidence>
<dbReference type="PROSITE" id="PS51257">
    <property type="entry name" value="PROKAR_LIPOPROTEIN"/>
    <property type="match status" value="1"/>
</dbReference>
<evidence type="ECO:0008006" key="4">
    <source>
        <dbReference type="Google" id="ProtNLM"/>
    </source>
</evidence>
<proteinExistence type="predicted"/>
<evidence type="ECO:0000256" key="1">
    <source>
        <dbReference type="SAM" id="MobiDB-lite"/>
    </source>
</evidence>
<keyword evidence="3" id="KW-1185">Reference proteome</keyword>
<organism evidence="2 3">
    <name type="scientific">Dyella nitratireducens</name>
    <dbReference type="NCBI Taxonomy" id="1849580"/>
    <lineage>
        <taxon>Bacteria</taxon>
        <taxon>Pseudomonadati</taxon>
        <taxon>Pseudomonadota</taxon>
        <taxon>Gammaproteobacteria</taxon>
        <taxon>Lysobacterales</taxon>
        <taxon>Rhodanobacteraceae</taxon>
        <taxon>Dyella</taxon>
    </lineage>
</organism>
<accession>A0ABQ1GXD7</accession>
<name>A0ABQ1GXD7_9GAMM</name>
<feature type="compositionally biased region" description="Low complexity" evidence="1">
    <location>
        <begin position="168"/>
        <end position="178"/>
    </location>
</feature>
<reference evidence="3" key="1">
    <citation type="journal article" date="2019" name="Int. J. Syst. Evol. Microbiol.">
        <title>The Global Catalogue of Microorganisms (GCM) 10K type strain sequencing project: providing services to taxonomists for standard genome sequencing and annotation.</title>
        <authorList>
            <consortium name="The Broad Institute Genomics Platform"/>
            <consortium name="The Broad Institute Genome Sequencing Center for Infectious Disease"/>
            <person name="Wu L."/>
            <person name="Ma J."/>
        </authorList>
    </citation>
    <scope>NUCLEOTIDE SEQUENCE [LARGE SCALE GENOMIC DNA]</scope>
    <source>
        <strain evidence="3">CGMCC 1.15439</strain>
    </source>
</reference>
<feature type="region of interest" description="Disordered" evidence="1">
    <location>
        <begin position="137"/>
        <end position="178"/>
    </location>
</feature>
<dbReference type="Proteomes" id="UP000620046">
    <property type="component" value="Unassembled WGS sequence"/>
</dbReference>
<feature type="compositionally biased region" description="Gly residues" evidence="1">
    <location>
        <begin position="158"/>
        <end position="167"/>
    </location>
</feature>